<protein>
    <submittedName>
        <fullName evidence="2">Suppressor of fused protein SUFU</fullName>
    </submittedName>
</protein>
<evidence type="ECO:0000313" key="2">
    <source>
        <dbReference type="EMBL" id="RAJ76746.1"/>
    </source>
</evidence>
<organism evidence="2 3">
    <name type="scientific">Chitinophaga dinghuensis</name>
    <dbReference type="NCBI Taxonomy" id="1539050"/>
    <lineage>
        <taxon>Bacteria</taxon>
        <taxon>Pseudomonadati</taxon>
        <taxon>Bacteroidota</taxon>
        <taxon>Chitinophagia</taxon>
        <taxon>Chitinophagales</taxon>
        <taxon>Chitinophagaceae</taxon>
        <taxon>Chitinophaga</taxon>
    </lineage>
</organism>
<reference evidence="2 3" key="1">
    <citation type="submission" date="2018-06" db="EMBL/GenBank/DDBJ databases">
        <title>Genomic Encyclopedia of Archaeal and Bacterial Type Strains, Phase II (KMG-II): from individual species to whole genera.</title>
        <authorList>
            <person name="Goeker M."/>
        </authorList>
    </citation>
    <scope>NUCLEOTIDE SEQUENCE [LARGE SCALE GENOMIC DNA]</scope>
    <source>
        <strain evidence="2 3">DSM 29821</strain>
    </source>
</reference>
<dbReference type="AlphaFoldDB" id="A0A327VQJ8"/>
<evidence type="ECO:0000259" key="1">
    <source>
        <dbReference type="Pfam" id="PF05076"/>
    </source>
</evidence>
<evidence type="ECO:0000313" key="3">
    <source>
        <dbReference type="Proteomes" id="UP000249819"/>
    </source>
</evidence>
<dbReference type="InterPro" id="IPR020941">
    <property type="entry name" value="SUFU-like_domain"/>
</dbReference>
<dbReference type="EMBL" id="QLMA01000008">
    <property type="protein sequence ID" value="RAJ76746.1"/>
    <property type="molecule type" value="Genomic_DNA"/>
</dbReference>
<sequence>MNTASTPAARYIQHLDQIFGQEPMFYPNDSLIPGLPGVTTIVYKDIPEPGFITAFTYGLSLATHPAWKYGHPELCITVESAQLEWAHVLGYVANKLRGKCPFTYGETIRFGEKISPDSDMDAFYIFAPAILDRTDYTQLDIGTPYPIHISALYPMYESELSTFHTIGLEQFWKHPENDIFNVNRTKIIVG</sequence>
<gene>
    <name evidence="2" type="ORF">CLV59_108267</name>
</gene>
<dbReference type="Proteomes" id="UP000249819">
    <property type="component" value="Unassembled WGS sequence"/>
</dbReference>
<name>A0A327VQJ8_9BACT</name>
<proteinExistence type="predicted"/>
<feature type="domain" description="Suppressor of fused-like" evidence="1">
    <location>
        <begin position="40"/>
        <end position="184"/>
    </location>
</feature>
<dbReference type="OrthoDB" id="2902204at2"/>
<dbReference type="Pfam" id="PF05076">
    <property type="entry name" value="SUFU"/>
    <property type="match status" value="1"/>
</dbReference>
<dbReference type="RefSeq" id="WP_111594450.1">
    <property type="nucleotide sequence ID" value="NZ_QLMA01000008.1"/>
</dbReference>
<comment type="caution">
    <text evidence="2">The sequence shown here is derived from an EMBL/GenBank/DDBJ whole genome shotgun (WGS) entry which is preliminary data.</text>
</comment>
<accession>A0A327VQJ8</accession>
<keyword evidence="3" id="KW-1185">Reference proteome</keyword>